<dbReference type="EMBL" id="JAPDFW010000068">
    <property type="protein sequence ID" value="KAJ5074804.1"/>
    <property type="molecule type" value="Genomic_DNA"/>
</dbReference>
<feature type="transmembrane region" description="Helical" evidence="19">
    <location>
        <begin position="208"/>
        <end position="227"/>
    </location>
</feature>
<evidence type="ECO:0000256" key="14">
    <source>
        <dbReference type="ARBA" id="ARBA00023136"/>
    </source>
</evidence>
<keyword evidence="21" id="KW-1185">Reference proteome</keyword>
<reference evidence="20" key="1">
    <citation type="submission" date="2022-10" db="EMBL/GenBank/DDBJ databases">
        <title>Novel sulphate-reducing endosymbionts in the free-living metamonad Anaeramoeba.</title>
        <authorList>
            <person name="Jerlstrom-Hultqvist J."/>
            <person name="Cepicka I."/>
            <person name="Gallot-Lavallee L."/>
            <person name="Salas-Leiva D."/>
            <person name="Curtis B.A."/>
            <person name="Zahonova K."/>
            <person name="Pipaliya S."/>
            <person name="Dacks J."/>
            <person name="Roger A.J."/>
        </authorList>
    </citation>
    <scope>NUCLEOTIDE SEQUENCE</scope>
    <source>
        <strain evidence="20">BMAN</strain>
    </source>
</reference>
<proteinExistence type="inferred from homology"/>
<evidence type="ECO:0000256" key="8">
    <source>
        <dbReference type="ARBA" id="ARBA00022679"/>
    </source>
</evidence>
<evidence type="ECO:0000256" key="10">
    <source>
        <dbReference type="ARBA" id="ARBA00022723"/>
    </source>
</evidence>
<dbReference type="OMA" id="LPHFNAR"/>
<dbReference type="Pfam" id="PF00953">
    <property type="entry name" value="Glycos_transf_4"/>
    <property type="match status" value="1"/>
</dbReference>
<evidence type="ECO:0000256" key="1">
    <source>
        <dbReference type="ARBA" id="ARBA00001946"/>
    </source>
</evidence>
<dbReference type="AlphaFoldDB" id="A0A9Q0RDJ8"/>
<evidence type="ECO:0000256" key="7">
    <source>
        <dbReference type="ARBA" id="ARBA00022676"/>
    </source>
</evidence>
<accession>A0A9Q0RDJ8</accession>
<evidence type="ECO:0000256" key="15">
    <source>
        <dbReference type="ARBA" id="ARBA00029567"/>
    </source>
</evidence>
<evidence type="ECO:0000256" key="16">
    <source>
        <dbReference type="ARBA" id="ARBA00033238"/>
    </source>
</evidence>
<dbReference type="PANTHER" id="PTHR10571">
    <property type="entry name" value="UDP-N-ACETYLGLUCOSAMINE--DOLICHYL-PHOSPHATE N-ACETYLGLUCOSAMINEPHOSPHOTRANSFERASE"/>
    <property type="match status" value="1"/>
</dbReference>
<keyword evidence="8" id="KW-0808">Transferase</keyword>
<keyword evidence="10" id="KW-0479">Metal-binding</keyword>
<evidence type="ECO:0000256" key="12">
    <source>
        <dbReference type="ARBA" id="ARBA00022842"/>
    </source>
</evidence>
<evidence type="ECO:0000313" key="21">
    <source>
        <dbReference type="Proteomes" id="UP001149090"/>
    </source>
</evidence>
<evidence type="ECO:0000256" key="17">
    <source>
        <dbReference type="ARBA" id="ARBA00044717"/>
    </source>
</evidence>
<dbReference type="InterPro" id="IPR033895">
    <property type="entry name" value="GPT"/>
</dbReference>
<dbReference type="GO" id="GO:0016757">
    <property type="term" value="F:glycosyltransferase activity"/>
    <property type="evidence" value="ECO:0007669"/>
    <property type="project" value="UniProtKB-KW"/>
</dbReference>
<feature type="transmembrane region" description="Helical" evidence="19">
    <location>
        <begin position="239"/>
        <end position="260"/>
    </location>
</feature>
<evidence type="ECO:0000256" key="13">
    <source>
        <dbReference type="ARBA" id="ARBA00022989"/>
    </source>
</evidence>
<feature type="transmembrane region" description="Helical" evidence="19">
    <location>
        <begin position="30"/>
        <end position="50"/>
    </location>
</feature>
<evidence type="ECO:0000256" key="3">
    <source>
        <dbReference type="ARBA" id="ARBA00004922"/>
    </source>
</evidence>
<feature type="transmembrane region" description="Helical" evidence="19">
    <location>
        <begin position="296"/>
        <end position="316"/>
    </location>
</feature>
<dbReference type="GO" id="GO:0046872">
    <property type="term" value="F:metal ion binding"/>
    <property type="evidence" value="ECO:0007669"/>
    <property type="project" value="UniProtKB-KW"/>
</dbReference>
<evidence type="ECO:0000256" key="11">
    <source>
        <dbReference type="ARBA" id="ARBA00022824"/>
    </source>
</evidence>
<comment type="catalytic activity">
    <reaction evidence="18">
        <text>a di-trans,poly-cis-dolichyl phosphate + UDP-N-acetyl-alpha-D-glucosamine = an N-acetyl-alpha-D-glucosaminyl-diphospho-di-trans,poly-cis-dolichol + UMP</text>
        <dbReference type="Rhea" id="RHEA:13289"/>
        <dbReference type="Rhea" id="RHEA-COMP:19498"/>
        <dbReference type="Rhea" id="RHEA-COMP:19507"/>
        <dbReference type="ChEBI" id="CHEBI:57683"/>
        <dbReference type="ChEBI" id="CHEBI:57705"/>
        <dbReference type="ChEBI" id="CHEBI:57865"/>
        <dbReference type="ChEBI" id="CHEBI:58427"/>
        <dbReference type="EC" id="2.7.8.15"/>
    </reaction>
    <physiologicalReaction direction="left-to-right" evidence="18">
        <dbReference type="Rhea" id="RHEA:13290"/>
    </physiologicalReaction>
</comment>
<evidence type="ECO:0000256" key="2">
    <source>
        <dbReference type="ARBA" id="ARBA00004477"/>
    </source>
</evidence>
<feature type="transmembrane region" description="Helical" evidence="19">
    <location>
        <begin position="7"/>
        <end position="24"/>
    </location>
</feature>
<gene>
    <name evidence="20" type="ORF">M0811_07847</name>
</gene>
<evidence type="ECO:0000256" key="4">
    <source>
        <dbReference type="ARBA" id="ARBA00009317"/>
    </source>
</evidence>
<evidence type="ECO:0000256" key="6">
    <source>
        <dbReference type="ARBA" id="ARBA00017659"/>
    </source>
</evidence>
<feature type="transmembrane region" description="Helical" evidence="19">
    <location>
        <begin position="357"/>
        <end position="380"/>
    </location>
</feature>
<dbReference type="EC" id="2.7.8.15" evidence="5"/>
<feature type="transmembrane region" description="Helical" evidence="19">
    <location>
        <begin position="133"/>
        <end position="155"/>
    </location>
</feature>
<feature type="transmembrane region" description="Helical" evidence="19">
    <location>
        <begin position="78"/>
        <end position="98"/>
    </location>
</feature>
<sequence length="385" mass="43143">MHKTETILLSLLFLPIIILTAFTGKPQIQIIITITSIIAIIVYFFTTKIIQKCIPLIEKVGITGKDLNKLSDKPIPEAMGIVPGIAYLVFTILIQLIHPITLQEYNAVLTSICFMILLGFADDVLNLRWRVKIYLSLVATLPMVVSYSGSTHILIPEFAKKILSQIPGIPDLPTLIDIGIGYKLYMVLFTAFCTNSINILAGVNGLEVGQSVVIGFGVLAYSILKIIETPASSALTIEYHTVSILLVIPFISVCLALLKFNWYPSRVFVGDTFTYFSGMALAVIGIIGHFPEMMSLFFLPQILNFLLSLPQILGIFPCPRHRLAKYNPKDGLLYGVKEHHNLLNFWLRIFGPKNERVLTIHLMVFQFVCILLAFAIRYFYAFLLN</sequence>
<keyword evidence="11" id="KW-0256">Endoplasmic reticulum</keyword>
<dbReference type="GO" id="GO:0006488">
    <property type="term" value="P:dolichol-linked oligosaccharide biosynthetic process"/>
    <property type="evidence" value="ECO:0007669"/>
    <property type="project" value="InterPro"/>
</dbReference>
<comment type="function">
    <text evidence="17">UDP-N-acetylglucosamine--dolichyl-phosphate N-acetylglucosaminephosphotransferase that operates in the biosynthetic pathway of dolichol-linked oligosaccharides, the glycan precursors employed in protein asparagine (N)-glycosylation. The assembly of dolichol-linked oligosaccharides begins on the cytosolic side of the endoplasmic reticulum membrane and finishes in its lumen. The sequential addition of sugars to dolichol pyrophosphate produces dolichol-linked oligosaccharides containing fourteen sugars, including two GlcNAcs, nine mannoses and three glucoses. Once assembled, the oligosaccharide is transferred from the lipid to nascent proteins by oligosaccharyltransferases. Catalyzes the initial step of dolichol-linked oligosaccharide biosynthesis, transfering GlcNAc-1-P from cytosolic UDP-GlcNAc onto the carrier lipid dolichyl phosphate (P-dolichol), yielding GlcNAc-P-P-dolichol embedded in the cytoplasmic leaflet of the endoplasmic reticulum membrane.</text>
</comment>
<evidence type="ECO:0000256" key="5">
    <source>
        <dbReference type="ARBA" id="ARBA00013225"/>
    </source>
</evidence>
<comment type="caution">
    <text evidence="20">The sequence shown here is derived from an EMBL/GenBank/DDBJ whole genome shotgun (WGS) entry which is preliminary data.</text>
</comment>
<keyword evidence="9 19" id="KW-0812">Transmembrane</keyword>
<dbReference type="CDD" id="cd06855">
    <property type="entry name" value="GT_GPT_euk"/>
    <property type="match status" value="1"/>
</dbReference>
<evidence type="ECO:0000256" key="9">
    <source>
        <dbReference type="ARBA" id="ARBA00022692"/>
    </source>
</evidence>
<comment type="cofactor">
    <cofactor evidence="1">
        <name>Mg(2+)</name>
        <dbReference type="ChEBI" id="CHEBI:18420"/>
    </cofactor>
</comment>
<protein>
    <recommendedName>
        <fullName evidence="6">UDP-N-acetylglucosamine--dolichyl-phosphate N-acetylglucosaminephosphotransferase</fullName>
        <ecNumber evidence="5">2.7.8.15</ecNumber>
    </recommendedName>
    <alternativeName>
        <fullName evidence="15">GlcNAc-1-P transferase</fullName>
    </alternativeName>
    <alternativeName>
        <fullName evidence="16">N-acetylglucosamine-1-phosphate transferase</fullName>
    </alternativeName>
</protein>
<name>A0A9Q0RDJ8_ANAIG</name>
<dbReference type="OrthoDB" id="10262326at2759"/>
<keyword evidence="13 19" id="KW-1133">Transmembrane helix</keyword>
<dbReference type="Proteomes" id="UP001149090">
    <property type="component" value="Unassembled WGS sequence"/>
</dbReference>
<feature type="transmembrane region" description="Helical" evidence="19">
    <location>
        <begin position="272"/>
        <end position="290"/>
    </location>
</feature>
<dbReference type="GO" id="GO:0003975">
    <property type="term" value="F:UDP-N-acetylglucosamine-dolichyl-phosphate N-acetylglucosaminephosphotransferase activity"/>
    <property type="evidence" value="ECO:0007669"/>
    <property type="project" value="UniProtKB-EC"/>
</dbReference>
<keyword evidence="14 19" id="KW-0472">Membrane</keyword>
<organism evidence="20 21">
    <name type="scientific">Anaeramoeba ignava</name>
    <name type="common">Anaerobic marine amoeba</name>
    <dbReference type="NCBI Taxonomy" id="1746090"/>
    <lineage>
        <taxon>Eukaryota</taxon>
        <taxon>Metamonada</taxon>
        <taxon>Anaeramoebidae</taxon>
        <taxon>Anaeramoeba</taxon>
    </lineage>
</organism>
<evidence type="ECO:0000313" key="20">
    <source>
        <dbReference type="EMBL" id="KAJ5074804.1"/>
    </source>
</evidence>
<dbReference type="InterPro" id="IPR000715">
    <property type="entry name" value="Glycosyl_transferase_4"/>
</dbReference>
<comment type="pathway">
    <text evidence="3">Protein modification; protein glycosylation.</text>
</comment>
<evidence type="ECO:0000256" key="18">
    <source>
        <dbReference type="ARBA" id="ARBA00045078"/>
    </source>
</evidence>
<feature type="transmembrane region" description="Helical" evidence="19">
    <location>
        <begin position="104"/>
        <end position="121"/>
    </location>
</feature>
<dbReference type="PANTHER" id="PTHR10571:SF0">
    <property type="entry name" value="UDP-N-ACETYLGLUCOSAMINE--DOLICHYL-PHOSPHATE N-ACETYLGLUCOSAMINEPHOSPHOTRANSFERASE"/>
    <property type="match status" value="1"/>
</dbReference>
<comment type="subcellular location">
    <subcellularLocation>
        <location evidence="2">Endoplasmic reticulum membrane</location>
        <topology evidence="2">Multi-pass membrane protein</topology>
    </subcellularLocation>
</comment>
<feature type="transmembrane region" description="Helical" evidence="19">
    <location>
        <begin position="180"/>
        <end position="201"/>
    </location>
</feature>
<keyword evidence="7" id="KW-0328">Glycosyltransferase</keyword>
<keyword evidence="12" id="KW-0460">Magnesium</keyword>
<comment type="similarity">
    <text evidence="4">Belongs to the glycosyltransferase 4 family.</text>
</comment>
<evidence type="ECO:0000256" key="19">
    <source>
        <dbReference type="SAM" id="Phobius"/>
    </source>
</evidence>
<dbReference type="GO" id="GO:0005789">
    <property type="term" value="C:endoplasmic reticulum membrane"/>
    <property type="evidence" value="ECO:0007669"/>
    <property type="project" value="UniProtKB-SubCell"/>
</dbReference>